<evidence type="ECO:0000313" key="3">
    <source>
        <dbReference type="Proteomes" id="UP000811255"/>
    </source>
</evidence>
<dbReference type="Pfam" id="PF12697">
    <property type="entry name" value="Abhydrolase_6"/>
    <property type="match status" value="1"/>
</dbReference>
<dbReference type="PANTHER" id="PTHR37017:SF11">
    <property type="entry name" value="ESTERASE_LIPASE_THIOESTERASE DOMAIN-CONTAINING PROTEIN"/>
    <property type="match status" value="1"/>
</dbReference>
<dbReference type="RefSeq" id="WP_214536302.1">
    <property type="nucleotide sequence ID" value="NZ_JAHFVK010000002.1"/>
</dbReference>
<dbReference type="InterPro" id="IPR052897">
    <property type="entry name" value="Sec-Metab_Biosynth_Hydrolase"/>
</dbReference>
<organism evidence="2 3">
    <name type="scientific">Croceibacterium selenioxidans</name>
    <dbReference type="NCBI Taxonomy" id="2838833"/>
    <lineage>
        <taxon>Bacteria</taxon>
        <taxon>Pseudomonadati</taxon>
        <taxon>Pseudomonadota</taxon>
        <taxon>Alphaproteobacteria</taxon>
        <taxon>Sphingomonadales</taxon>
        <taxon>Erythrobacteraceae</taxon>
        <taxon>Croceibacterium</taxon>
    </lineage>
</organism>
<dbReference type="SUPFAM" id="SSF53474">
    <property type="entry name" value="alpha/beta-Hydrolases"/>
    <property type="match status" value="1"/>
</dbReference>
<dbReference type="EMBL" id="JAHFVK010000002">
    <property type="protein sequence ID" value="MBT2134671.1"/>
    <property type="molecule type" value="Genomic_DNA"/>
</dbReference>
<protein>
    <submittedName>
        <fullName evidence="2">Alpha/beta fold hydrolase</fullName>
    </submittedName>
</protein>
<dbReference type="GO" id="GO:0016787">
    <property type="term" value="F:hydrolase activity"/>
    <property type="evidence" value="ECO:0007669"/>
    <property type="project" value="UniProtKB-KW"/>
</dbReference>
<proteinExistence type="predicted"/>
<evidence type="ECO:0000259" key="1">
    <source>
        <dbReference type="Pfam" id="PF12697"/>
    </source>
</evidence>
<feature type="domain" description="AB hydrolase-1" evidence="1">
    <location>
        <begin position="46"/>
        <end position="262"/>
    </location>
</feature>
<keyword evidence="2" id="KW-0378">Hydrolase</keyword>
<keyword evidence="3" id="KW-1185">Reference proteome</keyword>
<dbReference type="PANTHER" id="PTHR37017">
    <property type="entry name" value="AB HYDROLASE-1 DOMAIN-CONTAINING PROTEIN-RELATED"/>
    <property type="match status" value="1"/>
</dbReference>
<gene>
    <name evidence="2" type="ORF">KK137_10025</name>
</gene>
<dbReference type="Proteomes" id="UP000811255">
    <property type="component" value="Unassembled WGS sequence"/>
</dbReference>
<sequence length="277" mass="31065">MPRLWALFSAACGRQASDLNRGEAAIARSMIRLWRMSEMAEKRGTIVIVHGAWVGGWRWRNVADLLRDRGHRVFTPTLTGLGERAHLTSPEVNLSLHAQDVANLIKYEQLENVLLVGHSYGGMPISQATELIPEGVIQSILYMDAFLPGNGESLNDLVPGEPHLPPDPNDYLVPPPRLLLQGFNAHMTSDARASYEERRTPQSVYCFSDKAKLTGARERIPQKTYVIATGYKNDTFAPVAERLRQRDDWRVEEMPFTHDLQHVAVTESADMIESALP</sequence>
<reference evidence="2 3" key="1">
    <citation type="submission" date="2021-05" db="EMBL/GenBank/DDBJ databases">
        <title>Croceibacterium sp. LX-88 genome sequence.</title>
        <authorList>
            <person name="Luo X."/>
        </authorList>
    </citation>
    <scope>NUCLEOTIDE SEQUENCE [LARGE SCALE GENOMIC DNA]</scope>
    <source>
        <strain evidence="2 3">LX-88</strain>
    </source>
</reference>
<dbReference type="InterPro" id="IPR000073">
    <property type="entry name" value="AB_hydrolase_1"/>
</dbReference>
<accession>A0ABS5W5A4</accession>
<dbReference type="InterPro" id="IPR029058">
    <property type="entry name" value="AB_hydrolase_fold"/>
</dbReference>
<comment type="caution">
    <text evidence="2">The sequence shown here is derived from an EMBL/GenBank/DDBJ whole genome shotgun (WGS) entry which is preliminary data.</text>
</comment>
<dbReference type="Gene3D" id="3.40.50.1820">
    <property type="entry name" value="alpha/beta hydrolase"/>
    <property type="match status" value="1"/>
</dbReference>
<evidence type="ECO:0000313" key="2">
    <source>
        <dbReference type="EMBL" id="MBT2134671.1"/>
    </source>
</evidence>
<name>A0ABS5W5A4_9SPHN</name>